<name>A0ABP9HG41_9ACTN</name>
<reference evidence="3" key="1">
    <citation type="journal article" date="2019" name="Int. J. Syst. Evol. Microbiol.">
        <title>The Global Catalogue of Microorganisms (GCM) 10K type strain sequencing project: providing services to taxonomists for standard genome sequencing and annotation.</title>
        <authorList>
            <consortium name="The Broad Institute Genomics Platform"/>
            <consortium name="The Broad Institute Genome Sequencing Center for Infectious Disease"/>
            <person name="Wu L."/>
            <person name="Ma J."/>
        </authorList>
    </citation>
    <scope>NUCLEOTIDE SEQUENCE [LARGE SCALE GENOMIC DNA]</scope>
    <source>
        <strain evidence="3">JCM 18126</strain>
    </source>
</reference>
<evidence type="ECO:0000259" key="1">
    <source>
        <dbReference type="Pfam" id="PF01261"/>
    </source>
</evidence>
<evidence type="ECO:0000313" key="2">
    <source>
        <dbReference type="EMBL" id="GAA4969918.1"/>
    </source>
</evidence>
<protein>
    <recommendedName>
        <fullName evidence="1">Xylose isomerase-like TIM barrel domain-containing protein</fullName>
    </recommendedName>
</protein>
<accession>A0ABP9HG41</accession>
<keyword evidence="3" id="KW-1185">Reference proteome</keyword>
<dbReference type="Proteomes" id="UP001501195">
    <property type="component" value="Unassembled WGS sequence"/>
</dbReference>
<comment type="caution">
    <text evidence="2">The sequence shown here is derived from an EMBL/GenBank/DDBJ whole genome shotgun (WGS) entry which is preliminary data.</text>
</comment>
<dbReference type="InterPro" id="IPR013022">
    <property type="entry name" value="Xyl_isomerase-like_TIM-brl"/>
</dbReference>
<dbReference type="RefSeq" id="WP_345711290.1">
    <property type="nucleotide sequence ID" value="NZ_BAABIL010000123.1"/>
</dbReference>
<dbReference type="InterPro" id="IPR050312">
    <property type="entry name" value="IolE/XylAMocC-like"/>
</dbReference>
<sequence>MSTTTTASATARRIAVSTITFRFRPLAEALELIAATGAVEVDLGAIPAVTDHVPVPFTGEPAGYVAALAAHGLTAGAVNSDVGPLNDPALDADTLTATARPLVALAAATGAALVVPCGGPSWEPYTDEEADLARVVANLRLLSRLCAEQGVRLLCEVLHHRRWVHDVARADRVLDALGHEELGLLLDVSHLVASGEDPVAWAARHADRVERVHLRDAVPGDLNLGIGRGQVDFRGVMTALEERGFAGSYVLELETHDVAEAERLADDQRSRDAMVALLGEVSPA</sequence>
<organism evidence="2 3">
    <name type="scientific">Kineococcus glutinatus</name>
    <dbReference type="NCBI Taxonomy" id="1070872"/>
    <lineage>
        <taxon>Bacteria</taxon>
        <taxon>Bacillati</taxon>
        <taxon>Actinomycetota</taxon>
        <taxon>Actinomycetes</taxon>
        <taxon>Kineosporiales</taxon>
        <taxon>Kineosporiaceae</taxon>
        <taxon>Kineococcus</taxon>
    </lineage>
</organism>
<dbReference type="SUPFAM" id="SSF51658">
    <property type="entry name" value="Xylose isomerase-like"/>
    <property type="match status" value="1"/>
</dbReference>
<dbReference type="EMBL" id="BAABIL010000123">
    <property type="protein sequence ID" value="GAA4969918.1"/>
    <property type="molecule type" value="Genomic_DNA"/>
</dbReference>
<dbReference type="Gene3D" id="3.20.20.150">
    <property type="entry name" value="Divalent-metal-dependent TIM barrel enzymes"/>
    <property type="match status" value="1"/>
</dbReference>
<dbReference type="PANTHER" id="PTHR12110">
    <property type="entry name" value="HYDROXYPYRUVATE ISOMERASE"/>
    <property type="match status" value="1"/>
</dbReference>
<proteinExistence type="predicted"/>
<evidence type="ECO:0000313" key="3">
    <source>
        <dbReference type="Proteomes" id="UP001501195"/>
    </source>
</evidence>
<dbReference type="Pfam" id="PF01261">
    <property type="entry name" value="AP_endonuc_2"/>
    <property type="match status" value="1"/>
</dbReference>
<gene>
    <name evidence="2" type="ORF">GCM10023225_10100</name>
</gene>
<feature type="domain" description="Xylose isomerase-like TIM barrel" evidence="1">
    <location>
        <begin position="53"/>
        <end position="266"/>
    </location>
</feature>
<dbReference type="InterPro" id="IPR036237">
    <property type="entry name" value="Xyl_isomerase-like_sf"/>
</dbReference>